<sequence>MNLRQIISLCSLPTVYVVYILLLEYVDKGLAQNPDPLFELPVQLIGFPVIVLSVRLSQFAKKLAYSLSPIYAGKRITAAVVDNAKLLRNSLYVMRTRNLGQGELAYESTYRSRNKRDTAMLAYNADIAQKEILREFGPRACVLAEPCRVHASRPGHYTNNTRPNWPQVFSNYKVQSTGTKQWYLLSVFIGDAVRDVPLCRLLAKRMPCPNVGPLPPPQPHDNSTDDSDCTMN</sequence>
<protein>
    <submittedName>
        <fullName evidence="2">Uncharacterized protein</fullName>
    </submittedName>
</protein>
<feature type="region of interest" description="Disordered" evidence="1">
    <location>
        <begin position="210"/>
        <end position="232"/>
    </location>
</feature>
<dbReference type="EnsemblMetazoa" id="GAUT025288-RA">
    <property type="protein sequence ID" value="GAUT025288-PA"/>
    <property type="gene ID" value="GAUT025288"/>
</dbReference>
<evidence type="ECO:0000313" key="2">
    <source>
        <dbReference type="EnsemblMetazoa" id="GAUT025288-PA"/>
    </source>
</evidence>
<proteinExistence type="predicted"/>
<organism evidence="2 3">
    <name type="scientific">Glossina austeni</name>
    <name type="common">Savannah tsetse fly</name>
    <dbReference type="NCBI Taxonomy" id="7395"/>
    <lineage>
        <taxon>Eukaryota</taxon>
        <taxon>Metazoa</taxon>
        <taxon>Ecdysozoa</taxon>
        <taxon>Arthropoda</taxon>
        <taxon>Hexapoda</taxon>
        <taxon>Insecta</taxon>
        <taxon>Pterygota</taxon>
        <taxon>Neoptera</taxon>
        <taxon>Endopterygota</taxon>
        <taxon>Diptera</taxon>
        <taxon>Brachycera</taxon>
        <taxon>Muscomorpha</taxon>
        <taxon>Hippoboscoidea</taxon>
        <taxon>Glossinidae</taxon>
        <taxon>Glossina</taxon>
    </lineage>
</organism>
<dbReference type="Proteomes" id="UP000078200">
    <property type="component" value="Unassembled WGS sequence"/>
</dbReference>
<reference evidence="2" key="1">
    <citation type="submission" date="2020-05" db="UniProtKB">
        <authorList>
            <consortium name="EnsemblMetazoa"/>
        </authorList>
    </citation>
    <scope>IDENTIFICATION</scope>
    <source>
        <strain evidence="2">TTRI</strain>
    </source>
</reference>
<dbReference type="AlphaFoldDB" id="A0A1A9V445"/>
<evidence type="ECO:0000256" key="1">
    <source>
        <dbReference type="SAM" id="MobiDB-lite"/>
    </source>
</evidence>
<keyword evidence="3" id="KW-1185">Reference proteome</keyword>
<feature type="compositionally biased region" description="Pro residues" evidence="1">
    <location>
        <begin position="210"/>
        <end position="219"/>
    </location>
</feature>
<dbReference type="VEuPathDB" id="VectorBase:GAUT025288"/>
<name>A0A1A9V445_GLOAU</name>
<accession>A0A1A9V445</accession>
<evidence type="ECO:0000313" key="3">
    <source>
        <dbReference type="Proteomes" id="UP000078200"/>
    </source>
</evidence>